<name>A0ACA9S778_9GLOM</name>
<protein>
    <submittedName>
        <fullName evidence="1">6500_t:CDS:1</fullName>
    </submittedName>
</protein>
<gene>
    <name evidence="1" type="ORF">RPERSI_LOCUS27804</name>
</gene>
<feature type="non-terminal residue" evidence="1">
    <location>
        <position position="1"/>
    </location>
</feature>
<reference evidence="1" key="1">
    <citation type="submission" date="2021-06" db="EMBL/GenBank/DDBJ databases">
        <authorList>
            <person name="Kallberg Y."/>
            <person name="Tangrot J."/>
            <person name="Rosling A."/>
        </authorList>
    </citation>
    <scope>NUCLEOTIDE SEQUENCE</scope>
    <source>
        <strain evidence="1">MA461A</strain>
    </source>
</reference>
<organism evidence="1 2">
    <name type="scientific">Racocetra persica</name>
    <dbReference type="NCBI Taxonomy" id="160502"/>
    <lineage>
        <taxon>Eukaryota</taxon>
        <taxon>Fungi</taxon>
        <taxon>Fungi incertae sedis</taxon>
        <taxon>Mucoromycota</taxon>
        <taxon>Glomeromycotina</taxon>
        <taxon>Glomeromycetes</taxon>
        <taxon>Diversisporales</taxon>
        <taxon>Gigasporaceae</taxon>
        <taxon>Racocetra</taxon>
    </lineage>
</organism>
<dbReference type="EMBL" id="CAJVQC010099124">
    <property type="protein sequence ID" value="CAG8830418.1"/>
    <property type="molecule type" value="Genomic_DNA"/>
</dbReference>
<proteinExistence type="predicted"/>
<feature type="non-terminal residue" evidence="1">
    <location>
        <position position="152"/>
    </location>
</feature>
<keyword evidence="2" id="KW-1185">Reference proteome</keyword>
<evidence type="ECO:0000313" key="2">
    <source>
        <dbReference type="Proteomes" id="UP000789920"/>
    </source>
</evidence>
<dbReference type="Proteomes" id="UP000789920">
    <property type="component" value="Unassembled WGS sequence"/>
</dbReference>
<comment type="caution">
    <text evidence="1">The sequence shown here is derived from an EMBL/GenBank/DDBJ whole genome shotgun (WGS) entry which is preliminary data.</text>
</comment>
<evidence type="ECO:0000313" key="1">
    <source>
        <dbReference type="EMBL" id="CAG8830418.1"/>
    </source>
</evidence>
<sequence>KIPNAKCFCSKCQPKGGKLLSWRTWRKHQRNKNTSHMFSIPKNSLSNSNRPISTSISREPITFNTLNYGDNENITDYLDNVNEINSFDNENEMNFDIAQIDEFEQNNIDRQQIGVHIIKQLPLDNLELAEYDSDFQSDHDSTSTPSEDHSDQ</sequence>
<accession>A0ACA9S778</accession>